<dbReference type="EMBL" id="KI913954">
    <property type="protein sequence ID" value="ETW07807.1"/>
    <property type="molecule type" value="Genomic_DNA"/>
</dbReference>
<dbReference type="eggNOG" id="ENOG502QRTG">
    <property type="taxonomic scope" value="Eukaryota"/>
</dbReference>
<dbReference type="Pfam" id="PF02263">
    <property type="entry name" value="GBP"/>
    <property type="match status" value="1"/>
</dbReference>
<dbReference type="Gene3D" id="2.30.29.30">
    <property type="entry name" value="Pleckstrin-homology domain (PH domain)/Phosphotyrosine-binding domain (PTB)"/>
    <property type="match status" value="1"/>
</dbReference>
<dbReference type="PANTHER" id="PTHR10751">
    <property type="entry name" value="GUANYLATE BINDING PROTEIN"/>
    <property type="match status" value="1"/>
</dbReference>
<gene>
    <name evidence="2" type="ORF">H310_02236</name>
</gene>
<dbReference type="SUPFAM" id="SSF50729">
    <property type="entry name" value="PH domain-like"/>
    <property type="match status" value="1"/>
</dbReference>
<dbReference type="InterPro" id="IPR027417">
    <property type="entry name" value="P-loop_NTPase"/>
</dbReference>
<dbReference type="PROSITE" id="PS50003">
    <property type="entry name" value="PH_DOMAIN"/>
    <property type="match status" value="1"/>
</dbReference>
<organism evidence="2">
    <name type="scientific">Aphanomyces invadans</name>
    <dbReference type="NCBI Taxonomy" id="157072"/>
    <lineage>
        <taxon>Eukaryota</taxon>
        <taxon>Sar</taxon>
        <taxon>Stramenopiles</taxon>
        <taxon>Oomycota</taxon>
        <taxon>Saprolegniomycetes</taxon>
        <taxon>Saprolegniales</taxon>
        <taxon>Verrucalvaceae</taxon>
        <taxon>Aphanomyces</taxon>
    </lineage>
</organism>
<dbReference type="Gene3D" id="3.40.50.300">
    <property type="entry name" value="P-loop containing nucleotide triphosphate hydrolases"/>
    <property type="match status" value="1"/>
</dbReference>
<dbReference type="OrthoDB" id="48057at2759"/>
<dbReference type="GO" id="GO:0003924">
    <property type="term" value="F:GTPase activity"/>
    <property type="evidence" value="ECO:0007669"/>
    <property type="project" value="InterPro"/>
</dbReference>
<reference evidence="2" key="1">
    <citation type="submission" date="2013-12" db="EMBL/GenBank/DDBJ databases">
        <title>The Genome Sequence of Aphanomyces invadans NJM9701.</title>
        <authorList>
            <consortium name="The Broad Institute Genomics Platform"/>
            <person name="Russ C."/>
            <person name="Tyler B."/>
            <person name="van West P."/>
            <person name="Dieguez-Uribeondo J."/>
            <person name="Young S.K."/>
            <person name="Zeng Q."/>
            <person name="Gargeya S."/>
            <person name="Fitzgerald M."/>
            <person name="Abouelleil A."/>
            <person name="Alvarado L."/>
            <person name="Chapman S.B."/>
            <person name="Gainer-Dewar J."/>
            <person name="Goldberg J."/>
            <person name="Griggs A."/>
            <person name="Gujja S."/>
            <person name="Hansen M."/>
            <person name="Howarth C."/>
            <person name="Imamovic A."/>
            <person name="Ireland A."/>
            <person name="Larimer J."/>
            <person name="McCowan C."/>
            <person name="Murphy C."/>
            <person name="Pearson M."/>
            <person name="Poon T.W."/>
            <person name="Priest M."/>
            <person name="Roberts A."/>
            <person name="Saif S."/>
            <person name="Shea T."/>
            <person name="Sykes S."/>
            <person name="Wortman J."/>
            <person name="Nusbaum C."/>
            <person name="Birren B."/>
        </authorList>
    </citation>
    <scope>NUCLEOTIDE SEQUENCE [LARGE SCALE GENOMIC DNA]</scope>
    <source>
        <strain evidence="2">NJM9701</strain>
    </source>
</reference>
<dbReference type="InterPro" id="IPR011993">
    <property type="entry name" value="PH-like_dom_sf"/>
</dbReference>
<dbReference type="RefSeq" id="XP_008863900.1">
    <property type="nucleotide sequence ID" value="XM_008865678.1"/>
</dbReference>
<evidence type="ECO:0000313" key="2">
    <source>
        <dbReference type="EMBL" id="ETW07807.1"/>
    </source>
</evidence>
<dbReference type="InterPro" id="IPR015894">
    <property type="entry name" value="Guanylate-bd_N"/>
</dbReference>
<dbReference type="Pfam" id="PF00169">
    <property type="entry name" value="PH"/>
    <property type="match status" value="1"/>
</dbReference>
<dbReference type="InterPro" id="IPR001849">
    <property type="entry name" value="PH_domain"/>
</dbReference>
<dbReference type="SMART" id="SM00233">
    <property type="entry name" value="PH"/>
    <property type="match status" value="1"/>
</dbReference>
<protein>
    <recommendedName>
        <fullName evidence="1">PH domain-containing protein</fullName>
    </recommendedName>
</protein>
<dbReference type="AlphaFoldDB" id="A0A024UPN6"/>
<name>A0A024UPN6_9STRA</name>
<evidence type="ECO:0000259" key="1">
    <source>
        <dbReference type="PROSITE" id="PS50003"/>
    </source>
</evidence>
<dbReference type="Gene3D" id="1.20.1000.10">
    <property type="entry name" value="Guanylate-binding protein, C-terminal domain"/>
    <property type="match status" value="1"/>
</dbReference>
<feature type="domain" description="PH" evidence="1">
    <location>
        <begin position="581"/>
        <end position="709"/>
    </location>
</feature>
<dbReference type="VEuPathDB" id="FungiDB:H310_02236"/>
<dbReference type="GO" id="GO:0005525">
    <property type="term" value="F:GTP binding"/>
    <property type="evidence" value="ECO:0007669"/>
    <property type="project" value="InterPro"/>
</dbReference>
<sequence length="715" mass="79033">MVTSMQLIMVDADEHLTVNPDAVRFLNESYDALTVFSFHGAKDSGKSALLRELLQSSEPTTGDHADSPAPHADILTPPSDFSGVWMYFEETTYAHAKSVIYLDVQSHGENEGLDALLFGIASSLSSNVINCSTGHIDDHVFESLSFLQTAVDVLGENPELLPGLTWVVRDLSTKDVKAVVGMADASADMDQLYLQAVLSPKTSPFTSNLSWQILTSFFPKRTGSILPLSSSPAYPKKVHRLRKALLESSHVKAVHGVALHRSLFSHILDLLCGERTSITSKVAGPTWDAVLQSDMLNLVEKAFAVYKTTVDSHVSHGQSQQQHDDLIEFPCDETVLKDVHEAGKAAAQPLLVKVAVLGGDYATVATRLFRDLTAHHVAKWMDENDRASTAQCIQVLQALHTDIERLIKAKLQPQDEPLRLADFKAILRAYQHSVQNMVVEYASEAQGPQKMPVLSTFYSTLMPRFVEYLAHLGELTMKSQTALAEQAAATAATALADAVRAKTDAMESIKASQRQVQAKMVANIHLETRIKSVLEDAIEDVMDLYDKAKIQGSALEAQAFNNVERTAERVLEVSQANKDEEGVLEGYLVKQGGGGVFGRKNWKQRYFLLHKNILSYAKTKDDYERGKILKEFSIVGSVIKDSEDAGEGFEVWPPSTGQAVYDYKQGLFGSDPTLGRRKVDSDSERIFYLRASTMEVKDQWVERLRRAVNQASHTH</sequence>
<proteinExistence type="predicted"/>
<dbReference type="GeneID" id="20079286"/>
<accession>A0A024UPN6</accession>